<keyword evidence="4 7" id="KW-0479">Metal-binding</keyword>
<evidence type="ECO:0000259" key="8">
    <source>
        <dbReference type="Pfam" id="PF00408"/>
    </source>
</evidence>
<evidence type="ECO:0000256" key="2">
    <source>
        <dbReference type="ARBA" id="ARBA00010231"/>
    </source>
</evidence>
<keyword evidence="3" id="KW-0597">Phosphoprotein</keyword>
<dbReference type="Gene3D" id="3.30.310.50">
    <property type="entry name" value="Alpha-D-phosphohexomutase, C-terminal domain"/>
    <property type="match status" value="1"/>
</dbReference>
<dbReference type="InterPro" id="IPR005844">
    <property type="entry name" value="A-D-PHexomutase_a/b/a-I"/>
</dbReference>
<evidence type="ECO:0000256" key="7">
    <source>
        <dbReference type="RuleBase" id="RU004326"/>
    </source>
</evidence>
<evidence type="ECO:0000259" key="9">
    <source>
        <dbReference type="Pfam" id="PF02878"/>
    </source>
</evidence>
<evidence type="ECO:0000259" key="10">
    <source>
        <dbReference type="Pfam" id="PF02879"/>
    </source>
</evidence>
<dbReference type="PRINTS" id="PR00509">
    <property type="entry name" value="PGMPMM"/>
</dbReference>
<reference evidence="12 13" key="1">
    <citation type="submission" date="2024-07" db="EMBL/GenBank/DDBJ databases">
        <authorList>
            <person name="Kang M."/>
        </authorList>
    </citation>
    <scope>NUCLEOTIDE SEQUENCE [LARGE SCALE GENOMIC DNA]</scope>
    <source>
        <strain evidence="12 13">DFM31</strain>
    </source>
</reference>
<comment type="cofactor">
    <cofactor evidence="1">
        <name>Mg(2+)</name>
        <dbReference type="ChEBI" id="CHEBI:18420"/>
    </cofactor>
</comment>
<dbReference type="InterPro" id="IPR005841">
    <property type="entry name" value="Alpha-D-phosphohexomutase_SF"/>
</dbReference>
<gene>
    <name evidence="12" type="ORF">AB0T83_15490</name>
</gene>
<evidence type="ECO:0000259" key="11">
    <source>
        <dbReference type="Pfam" id="PF02880"/>
    </source>
</evidence>
<feature type="domain" description="Alpha-D-phosphohexomutase alpha/beta/alpha" evidence="10">
    <location>
        <begin position="152"/>
        <end position="256"/>
    </location>
</feature>
<dbReference type="InterPro" id="IPR005845">
    <property type="entry name" value="A-D-PHexomutase_a/b/a-II"/>
</dbReference>
<dbReference type="Pfam" id="PF00408">
    <property type="entry name" value="PGM_PMM_IV"/>
    <property type="match status" value="1"/>
</dbReference>
<accession>A0ABV3L9D1</accession>
<dbReference type="Pfam" id="PF02879">
    <property type="entry name" value="PGM_PMM_II"/>
    <property type="match status" value="1"/>
</dbReference>
<sequence>MSTLTCFKSYDVRGQLGVNLDAGICHRIGRAFAQVMQPGLVVTGRDIRESSAELQEALIAGLRDGGADVIDIGLCGTEEVYFATTHYDAGGGLMVTASHNPIDYNGIKMVREGSRPVSGDNGLNDIRDLAYSQDFAPVETPGSLRVEDPRAAFVDRVLSFIDPGALTPLKILVNAGNGTAGPAFDAIAGRLEALGAPLEFVRMHHDPDGSFPNGIPNPLLPENQPVTAQAVRDHGADFGVAWDGDFDRCFLFDETGAFIDGEYIVGLLAAAFLATEPGASIVHDPRVMWNTLDVVAAGGGTAVVSRTGHALIKARMREVDAVYGGEMSAHHYFRNFMYCDSGMIPWLKVAEHMAMTGQSLSALVAQMRANFPSSGEINFRLEDPDAALAAIEARFGPKATGTDRLDGLSLSFDDWRMNLRKSNTEPVLRLNVETRGDRALLDARVDELRSLITSA</sequence>
<protein>
    <submittedName>
        <fullName evidence="12">Phosphomannomutase</fullName>
    </submittedName>
</protein>
<organism evidence="12 13">
    <name type="scientific">Meridianimarinicoccus marinus</name>
    <dbReference type="NCBI Taxonomy" id="3231483"/>
    <lineage>
        <taxon>Bacteria</taxon>
        <taxon>Pseudomonadati</taxon>
        <taxon>Pseudomonadota</taxon>
        <taxon>Alphaproteobacteria</taxon>
        <taxon>Rhodobacterales</taxon>
        <taxon>Paracoccaceae</taxon>
        <taxon>Meridianimarinicoccus</taxon>
    </lineage>
</organism>
<evidence type="ECO:0000256" key="4">
    <source>
        <dbReference type="ARBA" id="ARBA00022723"/>
    </source>
</evidence>
<dbReference type="InterPro" id="IPR016066">
    <property type="entry name" value="A-D-PHexomutase_CS"/>
</dbReference>
<comment type="similarity">
    <text evidence="2 7">Belongs to the phosphohexose mutase family.</text>
</comment>
<evidence type="ECO:0000256" key="1">
    <source>
        <dbReference type="ARBA" id="ARBA00001946"/>
    </source>
</evidence>
<feature type="domain" description="Alpha-D-phosphohexomutase C-terminal" evidence="8">
    <location>
        <begin position="376"/>
        <end position="449"/>
    </location>
</feature>
<comment type="caution">
    <text evidence="12">The sequence shown here is derived from an EMBL/GenBank/DDBJ whole genome shotgun (WGS) entry which is preliminary data.</text>
</comment>
<proteinExistence type="inferred from homology"/>
<evidence type="ECO:0000256" key="3">
    <source>
        <dbReference type="ARBA" id="ARBA00022553"/>
    </source>
</evidence>
<feature type="domain" description="Alpha-D-phosphohexomutase alpha/beta/alpha" evidence="9">
    <location>
        <begin position="7"/>
        <end position="126"/>
    </location>
</feature>
<keyword evidence="6" id="KW-0413">Isomerase</keyword>
<keyword evidence="5 7" id="KW-0460">Magnesium</keyword>
<dbReference type="InterPro" id="IPR036900">
    <property type="entry name" value="A-D-PHexomutase_C_sf"/>
</dbReference>
<dbReference type="PANTHER" id="PTHR43771:SF1">
    <property type="entry name" value="PHOSPHOMANNOMUTASE"/>
    <property type="match status" value="1"/>
</dbReference>
<evidence type="ECO:0000256" key="6">
    <source>
        <dbReference type="ARBA" id="ARBA00023235"/>
    </source>
</evidence>
<dbReference type="SUPFAM" id="SSF53738">
    <property type="entry name" value="Phosphoglucomutase, first 3 domains"/>
    <property type="match status" value="3"/>
</dbReference>
<dbReference type="Proteomes" id="UP001553161">
    <property type="component" value="Unassembled WGS sequence"/>
</dbReference>
<keyword evidence="13" id="KW-1185">Reference proteome</keyword>
<evidence type="ECO:0000256" key="5">
    <source>
        <dbReference type="ARBA" id="ARBA00022842"/>
    </source>
</evidence>
<dbReference type="EMBL" id="JBFBVU010000023">
    <property type="protein sequence ID" value="MEV8468177.1"/>
    <property type="molecule type" value="Genomic_DNA"/>
</dbReference>
<dbReference type="SUPFAM" id="SSF55957">
    <property type="entry name" value="Phosphoglucomutase, C-terminal domain"/>
    <property type="match status" value="1"/>
</dbReference>
<dbReference type="PANTHER" id="PTHR43771">
    <property type="entry name" value="PHOSPHOMANNOMUTASE"/>
    <property type="match status" value="1"/>
</dbReference>
<dbReference type="PROSITE" id="PS00710">
    <property type="entry name" value="PGM_PMM"/>
    <property type="match status" value="1"/>
</dbReference>
<dbReference type="CDD" id="cd03089">
    <property type="entry name" value="PMM_PGM"/>
    <property type="match status" value="1"/>
</dbReference>
<feature type="domain" description="Alpha-D-phosphohexomutase alpha/beta/alpha" evidence="11">
    <location>
        <begin position="260"/>
        <end position="367"/>
    </location>
</feature>
<name>A0ABV3L9D1_9RHOB</name>
<evidence type="ECO:0000313" key="12">
    <source>
        <dbReference type="EMBL" id="MEV8468177.1"/>
    </source>
</evidence>
<dbReference type="Pfam" id="PF02880">
    <property type="entry name" value="PGM_PMM_III"/>
    <property type="match status" value="1"/>
</dbReference>
<dbReference type="InterPro" id="IPR005843">
    <property type="entry name" value="A-D-PHexomutase_C"/>
</dbReference>
<dbReference type="Pfam" id="PF02878">
    <property type="entry name" value="PGM_PMM_I"/>
    <property type="match status" value="1"/>
</dbReference>
<dbReference type="RefSeq" id="WP_366194132.1">
    <property type="nucleotide sequence ID" value="NZ_JBFBVU010000023.1"/>
</dbReference>
<dbReference type="Gene3D" id="3.40.120.10">
    <property type="entry name" value="Alpha-D-Glucose-1,6-Bisphosphate, subunit A, domain 3"/>
    <property type="match status" value="3"/>
</dbReference>
<evidence type="ECO:0000313" key="13">
    <source>
        <dbReference type="Proteomes" id="UP001553161"/>
    </source>
</evidence>
<dbReference type="InterPro" id="IPR005846">
    <property type="entry name" value="A-D-PHexomutase_a/b/a-III"/>
</dbReference>
<dbReference type="InterPro" id="IPR016055">
    <property type="entry name" value="A-D-PHexomutase_a/b/a-I/II/III"/>
</dbReference>